<dbReference type="Pfam" id="PF21762">
    <property type="entry name" value="DEDDh_C"/>
    <property type="match status" value="1"/>
</dbReference>
<name>A0AAD6SXH4_9AGAR</name>
<protein>
    <recommendedName>
        <fullName evidence="2">Gfd2/YDR514C-like C-terminal domain-containing protein</fullName>
    </recommendedName>
</protein>
<feature type="compositionally biased region" description="Acidic residues" evidence="1">
    <location>
        <begin position="468"/>
        <end position="481"/>
    </location>
</feature>
<reference evidence="3" key="1">
    <citation type="submission" date="2023-03" db="EMBL/GenBank/DDBJ databases">
        <title>Massive genome expansion in bonnet fungi (Mycena s.s.) driven by repeated elements and novel gene families across ecological guilds.</title>
        <authorList>
            <consortium name="Lawrence Berkeley National Laboratory"/>
            <person name="Harder C.B."/>
            <person name="Miyauchi S."/>
            <person name="Viragh M."/>
            <person name="Kuo A."/>
            <person name="Thoen E."/>
            <person name="Andreopoulos B."/>
            <person name="Lu D."/>
            <person name="Skrede I."/>
            <person name="Drula E."/>
            <person name="Henrissat B."/>
            <person name="Morin E."/>
            <person name="Kohler A."/>
            <person name="Barry K."/>
            <person name="LaButti K."/>
            <person name="Morin E."/>
            <person name="Salamov A."/>
            <person name="Lipzen A."/>
            <person name="Mereny Z."/>
            <person name="Hegedus B."/>
            <person name="Baldrian P."/>
            <person name="Stursova M."/>
            <person name="Weitz H."/>
            <person name="Taylor A."/>
            <person name="Grigoriev I.V."/>
            <person name="Nagy L.G."/>
            <person name="Martin F."/>
            <person name="Kauserud H."/>
        </authorList>
    </citation>
    <scope>NUCLEOTIDE SEQUENCE</scope>
    <source>
        <strain evidence="3">CBHHK200</strain>
    </source>
</reference>
<feature type="domain" description="Gfd2/YDR514C-like C-terminal" evidence="2">
    <location>
        <begin position="259"/>
        <end position="347"/>
    </location>
</feature>
<feature type="compositionally biased region" description="Polar residues" evidence="1">
    <location>
        <begin position="348"/>
        <end position="365"/>
    </location>
</feature>
<feature type="compositionally biased region" description="Basic and acidic residues" evidence="1">
    <location>
        <begin position="450"/>
        <end position="467"/>
    </location>
</feature>
<evidence type="ECO:0000259" key="2">
    <source>
        <dbReference type="Pfam" id="PF21762"/>
    </source>
</evidence>
<organism evidence="3 4">
    <name type="scientific">Mycena alexandri</name>
    <dbReference type="NCBI Taxonomy" id="1745969"/>
    <lineage>
        <taxon>Eukaryota</taxon>
        <taxon>Fungi</taxon>
        <taxon>Dikarya</taxon>
        <taxon>Basidiomycota</taxon>
        <taxon>Agaricomycotina</taxon>
        <taxon>Agaricomycetes</taxon>
        <taxon>Agaricomycetidae</taxon>
        <taxon>Agaricales</taxon>
        <taxon>Marasmiineae</taxon>
        <taxon>Mycenaceae</taxon>
        <taxon>Mycena</taxon>
    </lineage>
</organism>
<keyword evidence="4" id="KW-1185">Reference proteome</keyword>
<gene>
    <name evidence="3" type="ORF">C8F04DRAFT_1344872</name>
</gene>
<sequence length="481" mass="54271">MDYYQLGGFEASIHSHPMFSLGEKVYEVLRQQQHPGDEGLDLSLVLGALHPPQIAPISMKDPGIKSAGTSHVLITRDERDAIHRESIKFDNAYKAEFAQQQFENEKEREEARAAMYRTFLRFPRGRVALGEFESLSPIFLPDMDALSTKLDSLTPAKASGHDNSRANRAYQDTHVAYGVQRGQFENSRVVYLVLQNQISRNLRELGDTSWRTSLRVFSFCYNIWANDSRSPWDRTTVPKVLDIGWCEAGVPSLEPEEKTQRHLVLKETRQLSNSGKIDPYEYGETELCSLQSATQRLQSVFAKFAQPLPYPTILLVHDVQATISVLQHFGLDMALWKFDLKSLLRPAESSSQPRGRSASPGATNRSGRDSPPPRRYAPMYVVDVQALFVALLREGDTSKSVPSICKRLSLYRPKGWCAGNECWMMVDVFRAMASGKSIDDQVRGWPKPVHSKEGTRKKQKDASKSESESESESDYGDSNEE</sequence>
<dbReference type="Proteomes" id="UP001218188">
    <property type="component" value="Unassembled WGS sequence"/>
</dbReference>
<dbReference type="InterPro" id="IPR048519">
    <property type="entry name" value="Gfd2/YDR514C-like_C"/>
</dbReference>
<dbReference type="EMBL" id="JARJCM010000051">
    <property type="protein sequence ID" value="KAJ7035252.1"/>
    <property type="molecule type" value="Genomic_DNA"/>
</dbReference>
<dbReference type="AlphaFoldDB" id="A0AAD6SXH4"/>
<comment type="caution">
    <text evidence="3">The sequence shown here is derived from an EMBL/GenBank/DDBJ whole genome shotgun (WGS) entry which is preliminary data.</text>
</comment>
<evidence type="ECO:0000313" key="4">
    <source>
        <dbReference type="Proteomes" id="UP001218188"/>
    </source>
</evidence>
<evidence type="ECO:0000256" key="1">
    <source>
        <dbReference type="SAM" id="MobiDB-lite"/>
    </source>
</evidence>
<feature type="region of interest" description="Disordered" evidence="1">
    <location>
        <begin position="347"/>
        <end position="375"/>
    </location>
</feature>
<feature type="region of interest" description="Disordered" evidence="1">
    <location>
        <begin position="439"/>
        <end position="481"/>
    </location>
</feature>
<evidence type="ECO:0000313" key="3">
    <source>
        <dbReference type="EMBL" id="KAJ7035252.1"/>
    </source>
</evidence>
<accession>A0AAD6SXH4</accession>
<proteinExistence type="predicted"/>